<evidence type="ECO:0000313" key="5">
    <source>
        <dbReference type="Proteomes" id="UP001528411"/>
    </source>
</evidence>
<evidence type="ECO:0000259" key="3">
    <source>
        <dbReference type="Pfam" id="PF00724"/>
    </source>
</evidence>
<dbReference type="CDD" id="cd04733">
    <property type="entry name" value="OYE_like_2_FMN"/>
    <property type="match status" value="1"/>
</dbReference>
<organism evidence="4 5">
    <name type="scientific">Psychrosphaera algicola</name>
    <dbReference type="NCBI Taxonomy" id="3023714"/>
    <lineage>
        <taxon>Bacteria</taxon>
        <taxon>Pseudomonadati</taxon>
        <taxon>Pseudomonadota</taxon>
        <taxon>Gammaproteobacteria</taxon>
        <taxon>Alteromonadales</taxon>
        <taxon>Pseudoalteromonadaceae</taxon>
        <taxon>Psychrosphaera</taxon>
    </lineage>
</organism>
<evidence type="ECO:0000256" key="2">
    <source>
        <dbReference type="ARBA" id="ARBA00023002"/>
    </source>
</evidence>
<proteinExistence type="predicted"/>
<protein>
    <submittedName>
        <fullName evidence="4">NADH:flavin oxidoreductase/NADH oxidase family protein</fullName>
    </submittedName>
</protein>
<name>A0ABT5FIG5_9GAMM</name>
<dbReference type="InterPro" id="IPR051799">
    <property type="entry name" value="NADH_flavin_oxidoreductase"/>
</dbReference>
<evidence type="ECO:0000313" key="4">
    <source>
        <dbReference type="EMBL" id="MDC2890982.1"/>
    </source>
</evidence>
<dbReference type="InterPro" id="IPR001155">
    <property type="entry name" value="OxRdtase_FMN_N"/>
</dbReference>
<dbReference type="EMBL" id="JAQOMS010000002">
    <property type="protein sequence ID" value="MDC2890982.1"/>
    <property type="molecule type" value="Genomic_DNA"/>
</dbReference>
<evidence type="ECO:0000256" key="1">
    <source>
        <dbReference type="ARBA" id="ARBA00022630"/>
    </source>
</evidence>
<feature type="domain" description="NADH:flavin oxidoreductase/NADH oxidase N-terminal" evidence="3">
    <location>
        <begin position="6"/>
        <end position="339"/>
    </location>
</feature>
<keyword evidence="2" id="KW-0560">Oxidoreductase</keyword>
<dbReference type="Pfam" id="PF00724">
    <property type="entry name" value="Oxidored_FMN"/>
    <property type="match status" value="1"/>
</dbReference>
<keyword evidence="5" id="KW-1185">Reference proteome</keyword>
<dbReference type="SUPFAM" id="SSF51395">
    <property type="entry name" value="FMN-linked oxidoreductases"/>
    <property type="match status" value="1"/>
</dbReference>
<gene>
    <name evidence="4" type="ORF">PN838_22445</name>
</gene>
<keyword evidence="1" id="KW-0285">Flavoprotein</keyword>
<dbReference type="PANTHER" id="PTHR43656:SF2">
    <property type="entry name" value="BINDING OXIDOREDUCTASE, PUTATIVE (AFU_ORTHOLOGUE AFUA_2G08260)-RELATED"/>
    <property type="match status" value="1"/>
</dbReference>
<accession>A0ABT5FIG5</accession>
<comment type="caution">
    <text evidence="4">The sequence shown here is derived from an EMBL/GenBank/DDBJ whole genome shotgun (WGS) entry which is preliminary data.</text>
</comment>
<reference evidence="4 5" key="1">
    <citation type="submission" date="2023-01" db="EMBL/GenBank/DDBJ databases">
        <title>Psychrosphaera sp. nov., isolated from marine algae.</title>
        <authorList>
            <person name="Bayburt H."/>
            <person name="Choi B.J."/>
            <person name="Kim J.M."/>
            <person name="Choi D.G."/>
            <person name="Jeon C.O."/>
        </authorList>
    </citation>
    <scope>NUCLEOTIDE SEQUENCE [LARGE SCALE GENOMIC DNA]</scope>
    <source>
        <strain evidence="4 5">G1-22</strain>
    </source>
</reference>
<dbReference type="InterPro" id="IPR013785">
    <property type="entry name" value="Aldolase_TIM"/>
</dbReference>
<dbReference type="RefSeq" id="WP_272182033.1">
    <property type="nucleotide sequence ID" value="NZ_JAQOMS010000002.1"/>
</dbReference>
<dbReference type="PANTHER" id="PTHR43656">
    <property type="entry name" value="BINDING OXIDOREDUCTASE, PUTATIVE (AFU_ORTHOLOGUE AFUA_2G08260)-RELATED"/>
    <property type="match status" value="1"/>
</dbReference>
<dbReference type="Gene3D" id="3.20.20.70">
    <property type="entry name" value="Aldolase class I"/>
    <property type="match status" value="1"/>
</dbReference>
<dbReference type="Proteomes" id="UP001528411">
    <property type="component" value="Unassembled WGS sequence"/>
</dbReference>
<sequence length="411" mass="45282">MPNRVDLFSSFTLPSGLTLKNRAVKASMEEGLGNGQQLPDSEIFKLYQTWSEGGVGTILTGNVMVDRLAMTGPGGIALEHNTDLRPFVEWAHKGKLNGARLIMQINHPGRQVFANMEGKVLSPSDVALDLGKHSKLFGQPKAMTEEEITDVINRFVTTSKRAYDAGFDGVEIHAAHGYLIAQFLSPLTNKRHDKWGGEIENRARLLFVIIEQVKEAVPSHFSVSVKLNSADFQRGGFDVDDAEWVVKKLSMLGLDFVELSGGSYESPAMQGKTADGRTLQREAYFLEFAAKIAKVTDLPIMTTGGIKRLPVARHVVNSGPQLVGIASAFAFVPNLVDRWQLDSQFVAQTKVVRWHDKTLSGLANMALVTSQLRRIGNGKKPKTNASGIWALLIDQIRKRALTKRYIANKSE</sequence>